<organism evidence="7 8">
    <name type="scientific">Ascosphaera apis ARSEF 7405</name>
    <dbReference type="NCBI Taxonomy" id="392613"/>
    <lineage>
        <taxon>Eukaryota</taxon>
        <taxon>Fungi</taxon>
        <taxon>Dikarya</taxon>
        <taxon>Ascomycota</taxon>
        <taxon>Pezizomycotina</taxon>
        <taxon>Eurotiomycetes</taxon>
        <taxon>Eurotiomycetidae</taxon>
        <taxon>Onygenales</taxon>
        <taxon>Ascosphaeraceae</taxon>
        <taxon>Ascosphaera</taxon>
    </lineage>
</organism>
<dbReference type="AlphaFoldDB" id="A0A167XNV7"/>
<dbReference type="SUPFAM" id="SSF53335">
    <property type="entry name" value="S-adenosyl-L-methionine-dependent methyltransferases"/>
    <property type="match status" value="1"/>
</dbReference>
<feature type="compositionally biased region" description="Polar residues" evidence="6">
    <location>
        <begin position="57"/>
        <end position="66"/>
    </location>
</feature>
<dbReference type="PROSITE" id="PS51679">
    <property type="entry name" value="SAM_MT_C5"/>
    <property type="match status" value="1"/>
</dbReference>
<dbReference type="EMBL" id="AZGZ01000017">
    <property type="protein sequence ID" value="KZZ90299.1"/>
    <property type="molecule type" value="Genomic_DNA"/>
</dbReference>
<dbReference type="PRINTS" id="PR00105">
    <property type="entry name" value="C5METTRFRASE"/>
</dbReference>
<gene>
    <name evidence="7" type="ORF">AAP_03829</name>
</gene>
<dbReference type="InterPro" id="IPR001525">
    <property type="entry name" value="C5_MeTfrase"/>
</dbReference>
<keyword evidence="8" id="KW-1185">Reference proteome</keyword>
<dbReference type="GO" id="GO:0032259">
    <property type="term" value="P:methylation"/>
    <property type="evidence" value="ECO:0007669"/>
    <property type="project" value="UniProtKB-KW"/>
</dbReference>
<evidence type="ECO:0000313" key="7">
    <source>
        <dbReference type="EMBL" id="KZZ90299.1"/>
    </source>
</evidence>
<dbReference type="InterPro" id="IPR050390">
    <property type="entry name" value="C5-Methyltransferase"/>
</dbReference>
<feature type="region of interest" description="Disordered" evidence="6">
    <location>
        <begin position="107"/>
        <end position="150"/>
    </location>
</feature>
<feature type="compositionally biased region" description="Polar residues" evidence="6">
    <location>
        <begin position="78"/>
        <end position="90"/>
    </location>
</feature>
<evidence type="ECO:0000256" key="4">
    <source>
        <dbReference type="ARBA" id="ARBA00022691"/>
    </source>
</evidence>
<dbReference type="GO" id="GO:0003677">
    <property type="term" value="F:DNA binding"/>
    <property type="evidence" value="ECO:0007669"/>
    <property type="project" value="TreeGrafter"/>
</dbReference>
<dbReference type="VEuPathDB" id="FungiDB:AAP_03829"/>
<feature type="compositionally biased region" description="Low complexity" evidence="6">
    <location>
        <begin position="67"/>
        <end position="77"/>
    </location>
</feature>
<dbReference type="GO" id="GO:0044027">
    <property type="term" value="P:negative regulation of gene expression via chromosomal CpG island methylation"/>
    <property type="evidence" value="ECO:0007669"/>
    <property type="project" value="TreeGrafter"/>
</dbReference>
<dbReference type="InterPro" id="IPR018117">
    <property type="entry name" value="C5_DNA_meth_AS"/>
</dbReference>
<dbReference type="Pfam" id="PF00145">
    <property type="entry name" value="DNA_methylase"/>
    <property type="match status" value="2"/>
</dbReference>
<keyword evidence="3 5" id="KW-0808">Transferase</keyword>
<evidence type="ECO:0000256" key="1">
    <source>
        <dbReference type="ARBA" id="ARBA00011975"/>
    </source>
</evidence>
<reference evidence="7 8" key="1">
    <citation type="journal article" date="2016" name="Genome Biol. Evol.">
        <title>Divergent and convergent evolution of fungal pathogenicity.</title>
        <authorList>
            <person name="Shang Y."/>
            <person name="Xiao G."/>
            <person name="Zheng P."/>
            <person name="Cen K."/>
            <person name="Zhan S."/>
            <person name="Wang C."/>
        </authorList>
    </citation>
    <scope>NUCLEOTIDE SEQUENCE [LARGE SCALE GENOMIC DNA]</scope>
    <source>
        <strain evidence="7 8">ARSEF 7405</strain>
    </source>
</reference>
<dbReference type="OrthoDB" id="414133at2759"/>
<keyword evidence="4 5" id="KW-0949">S-adenosyl-L-methionine</keyword>
<name>A0A167XNV7_9EURO</name>
<dbReference type="PANTHER" id="PTHR10629">
    <property type="entry name" value="CYTOSINE-SPECIFIC METHYLTRANSFERASE"/>
    <property type="match status" value="1"/>
</dbReference>
<comment type="similarity">
    <text evidence="5">Belongs to the class I-like SAM-binding methyltransferase superfamily. C5-methyltransferase family.</text>
</comment>
<feature type="active site" evidence="5">
    <location>
        <position position="443"/>
    </location>
</feature>
<dbReference type="PROSITE" id="PS00095">
    <property type="entry name" value="C5_MTASE_2"/>
    <property type="match status" value="1"/>
</dbReference>
<dbReference type="InterPro" id="IPR029063">
    <property type="entry name" value="SAM-dependent_MTases_sf"/>
</dbReference>
<feature type="region of interest" description="Disordered" evidence="6">
    <location>
        <begin position="1"/>
        <end position="95"/>
    </location>
</feature>
<evidence type="ECO:0000256" key="2">
    <source>
        <dbReference type="ARBA" id="ARBA00022603"/>
    </source>
</evidence>
<dbReference type="InterPro" id="IPR031303">
    <property type="entry name" value="C5_meth_CS"/>
</dbReference>
<dbReference type="GO" id="GO:0003886">
    <property type="term" value="F:DNA (cytosine-5-)-methyltransferase activity"/>
    <property type="evidence" value="ECO:0007669"/>
    <property type="project" value="UniProtKB-EC"/>
</dbReference>
<dbReference type="PROSITE" id="PS00094">
    <property type="entry name" value="C5_MTASE_1"/>
    <property type="match status" value="1"/>
</dbReference>
<evidence type="ECO:0000256" key="5">
    <source>
        <dbReference type="PROSITE-ProRule" id="PRU01016"/>
    </source>
</evidence>
<proteinExistence type="inferred from homology"/>
<dbReference type="GO" id="GO:0005634">
    <property type="term" value="C:nucleus"/>
    <property type="evidence" value="ECO:0007669"/>
    <property type="project" value="TreeGrafter"/>
</dbReference>
<dbReference type="EC" id="2.1.1.37" evidence="1"/>
<feature type="compositionally biased region" description="Low complexity" evidence="6">
    <location>
        <begin position="15"/>
        <end position="28"/>
    </location>
</feature>
<dbReference type="PANTHER" id="PTHR10629:SF52">
    <property type="entry name" value="DNA (CYTOSINE-5)-METHYLTRANSFERASE 1"/>
    <property type="match status" value="1"/>
</dbReference>
<sequence length="675" mass="74980">MDSTKGDKENPITIESSSEASDVEVVPETPLSSQTPTTPHRPRATPGTPTPRRRTPLSATSNRVNKSYSQSTPSSSSRTLYHTPSSSQLSIGKGDYLDDDDLPAYLKSFCNDTPTPSPSSSQQASFRGEDSPSSSFAPSPTSSQNRPSSLSLFRSRLNNRRNRSNSRSRLTLPEPPLFRPVRSLLSTKLPTDQEIKIGDCVELIDGTFIRIAAIEQTGGDITLKGHHLKRFKDMKGLAPKAINELLWVQEIAMPGDTITSQSFNSKLFSPKLKVVSLKEVLIVRKLIFTNEKYKKPTLAPGQTKQDYQEKGILYCRFIYTKYITSDKKARVLEESIVAIDPDQCDDGFAHARKGLLSEWRGEAESRHGKYTFGDAFCGAGGVTRGASQAGVRVKWGFDHDVQAMNSWRENFPDAIGETASIDHFLTLSDQEKKVDILHASPPCQTFSQAHTIDNQERDEKNESCITSLLDLLNHCRPRICTIEETAGLTNHQDFLKSLINTHIMLGWSVRWGLLHCADYGVPQIRRRLLMIGAAPGEILPQFPQPTHGGRPELKPWVFIEDAIRNIPPNTANHNIAQNASAPRTRTRARAPYDGKTLARTLTCKGGEWHPSGNRPFTVRETACLQTFPLDHYFVPGKTAALRQIGNAVPPRLAKAIYLEVIKTLSKSDKQLDRDG</sequence>
<feature type="region of interest" description="Disordered" evidence="6">
    <location>
        <begin position="569"/>
        <end position="588"/>
    </location>
</feature>
<feature type="compositionally biased region" description="Low complexity" evidence="6">
    <location>
        <begin position="131"/>
        <end position="150"/>
    </location>
</feature>
<dbReference type="Gene3D" id="3.90.120.10">
    <property type="entry name" value="DNA Methylase, subunit A, domain 2"/>
    <property type="match status" value="1"/>
</dbReference>
<evidence type="ECO:0000256" key="3">
    <source>
        <dbReference type="ARBA" id="ARBA00022679"/>
    </source>
</evidence>
<evidence type="ECO:0000313" key="8">
    <source>
        <dbReference type="Proteomes" id="UP000242877"/>
    </source>
</evidence>
<dbReference type="Gene3D" id="3.40.50.150">
    <property type="entry name" value="Vaccinia Virus protein VP39"/>
    <property type="match status" value="1"/>
</dbReference>
<keyword evidence="2 5" id="KW-0489">Methyltransferase</keyword>
<feature type="compositionally biased region" description="Polar residues" evidence="6">
    <location>
        <begin position="569"/>
        <end position="578"/>
    </location>
</feature>
<feature type="compositionally biased region" description="Basic and acidic residues" evidence="6">
    <location>
        <begin position="1"/>
        <end position="10"/>
    </location>
</feature>
<evidence type="ECO:0000256" key="6">
    <source>
        <dbReference type="SAM" id="MobiDB-lite"/>
    </source>
</evidence>
<protein>
    <recommendedName>
        <fullName evidence="1">DNA (cytosine-5-)-methyltransferase</fullName>
        <ecNumber evidence="1">2.1.1.37</ecNumber>
    </recommendedName>
</protein>
<comment type="caution">
    <text evidence="7">The sequence shown here is derived from an EMBL/GenBank/DDBJ whole genome shotgun (WGS) entry which is preliminary data.</text>
</comment>
<dbReference type="Proteomes" id="UP000242877">
    <property type="component" value="Unassembled WGS sequence"/>
</dbReference>
<accession>A0A167XNV7</accession>